<name>A0A139I972_9PEZI</name>
<keyword evidence="3" id="KW-1185">Reference proteome</keyword>
<evidence type="ECO:0000313" key="2">
    <source>
        <dbReference type="EMBL" id="KXT11169.1"/>
    </source>
</evidence>
<evidence type="ECO:0000313" key="3">
    <source>
        <dbReference type="Proteomes" id="UP000073492"/>
    </source>
</evidence>
<dbReference type="OrthoDB" id="3561359at2759"/>
<organism evidence="2 3">
    <name type="scientific">Pseudocercospora musae</name>
    <dbReference type="NCBI Taxonomy" id="113226"/>
    <lineage>
        <taxon>Eukaryota</taxon>
        <taxon>Fungi</taxon>
        <taxon>Dikarya</taxon>
        <taxon>Ascomycota</taxon>
        <taxon>Pezizomycotina</taxon>
        <taxon>Dothideomycetes</taxon>
        <taxon>Dothideomycetidae</taxon>
        <taxon>Mycosphaerellales</taxon>
        <taxon>Mycosphaerellaceae</taxon>
        <taxon>Pseudocercospora</taxon>
    </lineage>
</organism>
<feature type="transmembrane region" description="Helical" evidence="1">
    <location>
        <begin position="27"/>
        <end position="49"/>
    </location>
</feature>
<dbReference type="EMBL" id="LFZO01000217">
    <property type="protein sequence ID" value="KXT11169.1"/>
    <property type="molecule type" value="Genomic_DNA"/>
</dbReference>
<evidence type="ECO:0000256" key="1">
    <source>
        <dbReference type="SAM" id="Phobius"/>
    </source>
</evidence>
<feature type="transmembrane region" description="Helical" evidence="1">
    <location>
        <begin position="98"/>
        <end position="124"/>
    </location>
</feature>
<protein>
    <submittedName>
        <fullName evidence="2">Uncharacterized protein</fullName>
    </submittedName>
</protein>
<accession>A0A139I972</accession>
<dbReference type="AlphaFoldDB" id="A0A139I972"/>
<dbReference type="Proteomes" id="UP000073492">
    <property type="component" value="Unassembled WGS sequence"/>
</dbReference>
<keyword evidence="1" id="KW-1133">Transmembrane helix</keyword>
<sequence>MASRRLTQKAGILYLCVRRPRSTVFFLLPRADILIFLHFRFFGAFAVVFQNNHGFNECIFVGMLAGVSCDPLWRKNYIRLVENNSGVSEPEFRLAPTILGALIVPVSLFVPIVFSIFFGLGNILRQLSSLRRICSGGQLVRKVKFCGRGHSRFALAR</sequence>
<gene>
    <name evidence="2" type="ORF">AC579_6867</name>
</gene>
<proteinExistence type="predicted"/>
<keyword evidence="1" id="KW-0472">Membrane</keyword>
<keyword evidence="1" id="KW-0812">Transmembrane</keyword>
<reference evidence="2 3" key="1">
    <citation type="submission" date="2015-07" db="EMBL/GenBank/DDBJ databases">
        <title>Comparative genomics of the Sigatoka disease complex on banana suggests a link between parallel evolutionary changes in Pseudocercospora fijiensis and Pseudocercospora eumusae and increased virulence on the banana host.</title>
        <authorList>
            <person name="Chang T.-C."/>
            <person name="Salvucci A."/>
            <person name="Crous P.W."/>
            <person name="Stergiopoulos I."/>
        </authorList>
    </citation>
    <scope>NUCLEOTIDE SEQUENCE [LARGE SCALE GENOMIC DNA]</scope>
    <source>
        <strain evidence="2 3">CBS 116634</strain>
    </source>
</reference>
<comment type="caution">
    <text evidence="2">The sequence shown here is derived from an EMBL/GenBank/DDBJ whole genome shotgun (WGS) entry which is preliminary data.</text>
</comment>